<gene>
    <name evidence="1" type="ORF">K239x_43390</name>
</gene>
<evidence type="ECO:0000313" key="2">
    <source>
        <dbReference type="Proteomes" id="UP000319817"/>
    </source>
</evidence>
<dbReference type="AlphaFoldDB" id="A0A517NYX9"/>
<keyword evidence="2" id="KW-1185">Reference proteome</keyword>
<sequence length="236" mass="25989">MIRQFAFKQDSSMPVSTSNRRGMLARAGLLAMAGFLTTSQPGCLGVYANLMHAVGADKVPAAYDELEDSSVAIITVTNSSHYSDDTSARLLSRMVGDILTNEVDDIELVREDKVQQWRDTNGWDSLDYQGLGRDVKADKVVSIELTDLTLREGKTLFRGNASATIAVIDVTSGNTVYRRSLDDFSFPTNAGQHTSETTEARFRKLYLGMLAKQIARSFHAWDMTEDFAIDGTIASQ</sequence>
<evidence type="ECO:0000313" key="1">
    <source>
        <dbReference type="EMBL" id="QDT12330.1"/>
    </source>
</evidence>
<dbReference type="Proteomes" id="UP000319817">
    <property type="component" value="Chromosome"/>
</dbReference>
<reference evidence="1 2" key="1">
    <citation type="submission" date="2019-02" db="EMBL/GenBank/DDBJ databases">
        <title>Deep-cultivation of Planctomycetes and their phenomic and genomic characterization uncovers novel biology.</title>
        <authorList>
            <person name="Wiegand S."/>
            <person name="Jogler M."/>
            <person name="Boedeker C."/>
            <person name="Pinto D."/>
            <person name="Vollmers J."/>
            <person name="Rivas-Marin E."/>
            <person name="Kohn T."/>
            <person name="Peeters S.H."/>
            <person name="Heuer A."/>
            <person name="Rast P."/>
            <person name="Oberbeckmann S."/>
            <person name="Bunk B."/>
            <person name="Jeske O."/>
            <person name="Meyerdierks A."/>
            <person name="Storesund J.E."/>
            <person name="Kallscheuer N."/>
            <person name="Luecker S."/>
            <person name="Lage O.M."/>
            <person name="Pohl T."/>
            <person name="Merkel B.J."/>
            <person name="Hornburger P."/>
            <person name="Mueller R.-W."/>
            <person name="Bruemmer F."/>
            <person name="Labrenz M."/>
            <person name="Spormann A.M."/>
            <person name="Op den Camp H."/>
            <person name="Overmann J."/>
            <person name="Amann R."/>
            <person name="Jetten M.S.M."/>
            <person name="Mascher T."/>
            <person name="Medema M.H."/>
            <person name="Devos D.P."/>
            <person name="Kaster A.-K."/>
            <person name="Ovreas L."/>
            <person name="Rohde M."/>
            <person name="Galperin M.Y."/>
            <person name="Jogler C."/>
        </authorList>
    </citation>
    <scope>NUCLEOTIDE SEQUENCE [LARGE SCALE GENOMIC DNA]</scope>
    <source>
        <strain evidence="1 2">K23_9</strain>
    </source>
</reference>
<proteinExistence type="predicted"/>
<dbReference type="EMBL" id="CP036526">
    <property type="protein sequence ID" value="QDT12330.1"/>
    <property type="molecule type" value="Genomic_DNA"/>
</dbReference>
<evidence type="ECO:0008006" key="3">
    <source>
        <dbReference type="Google" id="ProtNLM"/>
    </source>
</evidence>
<dbReference type="RefSeq" id="WP_145420128.1">
    <property type="nucleotide sequence ID" value="NZ_CP036526.1"/>
</dbReference>
<name>A0A517NYX9_9BACT</name>
<protein>
    <recommendedName>
        <fullName evidence="3">Curli production assembly/transport component CsgG</fullName>
    </recommendedName>
</protein>
<accession>A0A517NYX9</accession>
<organism evidence="1 2">
    <name type="scientific">Stieleria marina</name>
    <dbReference type="NCBI Taxonomy" id="1930275"/>
    <lineage>
        <taxon>Bacteria</taxon>
        <taxon>Pseudomonadati</taxon>
        <taxon>Planctomycetota</taxon>
        <taxon>Planctomycetia</taxon>
        <taxon>Pirellulales</taxon>
        <taxon>Pirellulaceae</taxon>
        <taxon>Stieleria</taxon>
    </lineage>
</organism>
<dbReference type="OrthoDB" id="259392at2"/>